<feature type="compositionally biased region" description="Basic and acidic residues" evidence="1">
    <location>
        <begin position="479"/>
        <end position="491"/>
    </location>
</feature>
<proteinExistence type="predicted"/>
<comment type="caution">
    <text evidence="2">The sequence shown here is derived from an EMBL/GenBank/DDBJ whole genome shotgun (WGS) entry which is preliminary data.</text>
</comment>
<evidence type="ECO:0000313" key="2">
    <source>
        <dbReference type="EMBL" id="CAJ1952651.1"/>
    </source>
</evidence>
<name>A0AAD2JHU9_9STRA</name>
<gene>
    <name evidence="2" type="ORF">CYCCA115_LOCUS13654</name>
</gene>
<protein>
    <submittedName>
        <fullName evidence="2">Uncharacterized protein</fullName>
    </submittedName>
</protein>
<evidence type="ECO:0000256" key="1">
    <source>
        <dbReference type="SAM" id="MobiDB-lite"/>
    </source>
</evidence>
<feature type="compositionally biased region" description="Polar residues" evidence="1">
    <location>
        <begin position="382"/>
        <end position="401"/>
    </location>
</feature>
<feature type="region of interest" description="Disordered" evidence="1">
    <location>
        <begin position="902"/>
        <end position="1002"/>
    </location>
</feature>
<sequence>MSPHSPIRVGDTVFSKSYALGIVRTVLTETDGKTETVKVVWDDNLTTVVHVDSLKKVPEESPSRRRSVPRSTPRSKSKANPGFHDGYRKGAAGPTTPPRLLHSSIGIGDTVMDKHGQQGKAVEEVTVTPDGDSTIKVSWDAYERADIVNVNTLQKVPGEASAKKKSVLKAIQGIVHGCGKGTAGPDPIAPRMLLGSFDKQSDLEEQPARKKVKKMDEDPALARYQKLNKNVFWNKEPFKGTQVAKMFEGREWHEGYVRCSWVEENGRKKQYSLIYTDGDREDVDLDELKRLVANFNRRKEVICIDIDDNNVKDVVLPAPECHAQESSNPNSQLSSPSANDDDATTTAVNTDTHCGSNRFDNASGHRDDKDEQSDDDSVLQAALQQEQDSSYQHSQLSNLNAHNDDFNNGADKDVQSEDDSLLQAALQQEPDDATDNTDGHRADEDAQSEEDSVLQAALEQESDDATTTSVYTNNHHARDHLDNTGGHRADEAVPSDDSVVQAALQHQQGQEEEQDPEPSDASSISNVSADHLDAPDDFIDNDEDEDLQEIKRHHELLTRLFKHLDLDQYLECEGPAPEALKVGVDADSVGILTEDLSEVNCFNVTGLEFKHAKTGKRPYKVRASVARSRDFHPTKKNQDPMKKPTTLDRFPSFTVGHLNFGDLKVYLSIHVLHQGMVDRRCDQAIVDTWNAVNDWALRKSTFEKIMELQENWKFYSTRQSRGSFKETVETYLRAIQGMRALGTVGGESKKIVFRGQFVPLLHINLIRYKLQSLSETRTSDLKGADNKSAFLLCWNSIYLLQNAGFKATWRECLQPNPGTTFNECRFCPQEDPSRYNKWMRGQVRKTYEEARKVFVNDEVGIQFETTRIAIDIAITFESGRDYHVVPLGKNAETTVKQATAIRHGNRTLYDGASSSDSETDSDSSSDSETESDSSSDSETDSDKEDAQRSNSDSEPDSQSDTGEEEEANELPDGGESESETETEEEVNEFPDGDESDDLPNASHREWGVPVEQLVSYLKHNIEHTTSASNQIRIRYPQLMTVGVYGNGQSKYGPMVLEAIFVETHPIFGDYYKVVYKDKNRRAAPIVQLYLPNLIFLFPPRSHPLSIQARKLPLMALRMASAFERDLNPMLVTDHSEFIGALKSLFQIGNTFCEALEDQNFHVRYEMTFVASPDTTGNNIEPPITDAVTPLNCLAFVKKDELKEKMRQIITMHESVLKELCTALEHYPAVLASVTPAQWTACVAMLESLALLFGLGGGGKGTLLKTSLETMSSTYFQTHFWTIPSNVLRLPANADGAPGLKLPFEVDPTLLRLPQVAQLHLQNMENGGTNIETVLDLMEEVISKVFLNGLPKLHHSSAVRIACMLVFQAFLKASRGDHHNEESSEVSGTLFDTVVWENVGKDIESTAQLFEEVATAVLAYYKLESSNRLLTKLKKDLKTLEEQAGPNPKTLTKKLWAEAARKLGDAASISALCRWE</sequence>
<organism evidence="2 3">
    <name type="scientific">Cylindrotheca closterium</name>
    <dbReference type="NCBI Taxonomy" id="2856"/>
    <lineage>
        <taxon>Eukaryota</taxon>
        <taxon>Sar</taxon>
        <taxon>Stramenopiles</taxon>
        <taxon>Ochrophyta</taxon>
        <taxon>Bacillariophyta</taxon>
        <taxon>Bacillariophyceae</taxon>
        <taxon>Bacillariophycidae</taxon>
        <taxon>Bacillariales</taxon>
        <taxon>Bacillariaceae</taxon>
        <taxon>Cylindrotheca</taxon>
    </lineage>
</organism>
<feature type="region of interest" description="Disordered" evidence="1">
    <location>
        <begin position="321"/>
        <end position="541"/>
    </location>
</feature>
<feature type="compositionally biased region" description="Acidic residues" evidence="1">
    <location>
        <begin position="953"/>
        <end position="997"/>
    </location>
</feature>
<dbReference type="Proteomes" id="UP001295423">
    <property type="component" value="Unassembled WGS sequence"/>
</dbReference>
<feature type="compositionally biased region" description="Polar residues" evidence="1">
    <location>
        <begin position="465"/>
        <end position="474"/>
    </location>
</feature>
<keyword evidence="3" id="KW-1185">Reference proteome</keyword>
<feature type="compositionally biased region" description="Basic residues" evidence="1">
    <location>
        <begin position="64"/>
        <end position="77"/>
    </location>
</feature>
<reference evidence="2" key="1">
    <citation type="submission" date="2023-08" db="EMBL/GenBank/DDBJ databases">
        <authorList>
            <person name="Audoor S."/>
            <person name="Bilcke G."/>
        </authorList>
    </citation>
    <scope>NUCLEOTIDE SEQUENCE</scope>
</reference>
<dbReference type="EMBL" id="CAKOGP040001811">
    <property type="protein sequence ID" value="CAJ1952651.1"/>
    <property type="molecule type" value="Genomic_DNA"/>
</dbReference>
<accession>A0AAD2JHU9</accession>
<feature type="compositionally biased region" description="Basic and acidic residues" evidence="1">
    <location>
        <begin position="402"/>
        <end position="415"/>
    </location>
</feature>
<feature type="region of interest" description="Disordered" evidence="1">
    <location>
        <begin position="56"/>
        <end position="104"/>
    </location>
</feature>
<feature type="compositionally biased region" description="Low complexity" evidence="1">
    <location>
        <begin position="326"/>
        <end position="352"/>
    </location>
</feature>
<evidence type="ECO:0000313" key="3">
    <source>
        <dbReference type="Proteomes" id="UP001295423"/>
    </source>
</evidence>
<feature type="compositionally biased region" description="Acidic residues" evidence="1">
    <location>
        <begin position="917"/>
        <end position="943"/>
    </location>
</feature>